<comment type="caution">
    <text evidence="2">The sequence shown here is derived from an EMBL/GenBank/DDBJ whole genome shotgun (WGS) entry which is preliminary data.</text>
</comment>
<evidence type="ECO:0000313" key="2">
    <source>
        <dbReference type="EMBL" id="PMS26688.1"/>
    </source>
</evidence>
<dbReference type="Proteomes" id="UP000235347">
    <property type="component" value="Unassembled WGS sequence"/>
</dbReference>
<feature type="domain" description="DUF6875" evidence="1">
    <location>
        <begin position="47"/>
        <end position="223"/>
    </location>
</feature>
<dbReference type="InterPro" id="IPR049240">
    <property type="entry name" value="DUF6875"/>
</dbReference>
<protein>
    <recommendedName>
        <fullName evidence="1">DUF6875 domain-containing protein</fullName>
    </recommendedName>
</protein>
<name>A0A2N7WBB0_9BURK</name>
<dbReference type="AlphaFoldDB" id="A0A2N7WBB0"/>
<sequence>MNDKTKPPGEESVSLALAQIERSLRGSTEIDAIADPTLRATYVKGLGWMQRFIMRPHADLGRKGAVCPFAKPAHEERALLFCAFDAADMSFDIYIDTLMRMPRVFDQLATQRAESSDLLSLAIFPIGLNADTYYKFIDCAHAILKPFYMECGLMLGEFHPASTVAGAHSPTFRPMRADVPLFVIRAMALHDALFIDGESTSLGMRVHELECYLRWNAHRLATSEAQHIEARLAQRKAQLFDDSVATV</sequence>
<accession>A0A2N7WBB0</accession>
<keyword evidence="3" id="KW-1185">Reference proteome</keyword>
<evidence type="ECO:0000313" key="3">
    <source>
        <dbReference type="Proteomes" id="UP000235347"/>
    </source>
</evidence>
<evidence type="ECO:0000259" key="1">
    <source>
        <dbReference type="Pfam" id="PF21780"/>
    </source>
</evidence>
<gene>
    <name evidence="2" type="ORF">C0Z19_07115</name>
</gene>
<proteinExistence type="predicted"/>
<organism evidence="2 3">
    <name type="scientific">Trinickia soli</name>
    <dbReference type="NCBI Taxonomy" id="380675"/>
    <lineage>
        <taxon>Bacteria</taxon>
        <taxon>Pseudomonadati</taxon>
        <taxon>Pseudomonadota</taxon>
        <taxon>Betaproteobacteria</taxon>
        <taxon>Burkholderiales</taxon>
        <taxon>Burkholderiaceae</taxon>
        <taxon>Trinickia</taxon>
    </lineage>
</organism>
<reference evidence="2 3" key="1">
    <citation type="submission" date="2018-01" db="EMBL/GenBank/DDBJ databases">
        <title>Whole genome analyses suggest that Burkholderia sensu lato contains two further novel genera in the rhizoxinica-symbiotica group Mycetohabitans gen. nov., and Trinickia gen. nov.: implications for the evolution of diazotrophy and nodulation in the Burkholderiaceae.</title>
        <authorList>
            <person name="Estrada-de los Santos P."/>
            <person name="Palmer M."/>
            <person name="Chavez-Ramirez B."/>
            <person name="Beukes C."/>
            <person name="Steenkamp E.T."/>
            <person name="Hirsch A.M."/>
            <person name="Manyaka P."/>
            <person name="Maluk M."/>
            <person name="Lafos M."/>
            <person name="Crook M."/>
            <person name="Gross E."/>
            <person name="Simon M.F."/>
            <person name="Bueno dos Reis Junior F."/>
            <person name="Poole P.S."/>
            <person name="Venter S.N."/>
            <person name="James E.K."/>
        </authorList>
    </citation>
    <scope>NUCLEOTIDE SEQUENCE [LARGE SCALE GENOMIC DNA]</scope>
    <source>
        <strain evidence="2 3">GP25-8</strain>
    </source>
</reference>
<dbReference type="RefSeq" id="WP_102609079.1">
    <property type="nucleotide sequence ID" value="NZ_CADIKD010000011.1"/>
</dbReference>
<dbReference type="Pfam" id="PF21780">
    <property type="entry name" value="DUF6875"/>
    <property type="match status" value="1"/>
</dbReference>
<dbReference type="EMBL" id="PNYB01000004">
    <property type="protein sequence ID" value="PMS26688.1"/>
    <property type="molecule type" value="Genomic_DNA"/>
</dbReference>